<keyword evidence="1" id="KW-0812">Transmembrane</keyword>
<dbReference type="AlphaFoldDB" id="A0A269XPG0"/>
<gene>
    <name evidence="2" type="ORF">B8X00_13615</name>
</gene>
<keyword evidence="3" id="KW-1185">Reference proteome</keyword>
<dbReference type="EMBL" id="NCXK01000059">
    <property type="protein sequence ID" value="PAK75165.1"/>
    <property type="molecule type" value="Genomic_DNA"/>
</dbReference>
<evidence type="ECO:0000256" key="1">
    <source>
        <dbReference type="SAM" id="Phobius"/>
    </source>
</evidence>
<protein>
    <submittedName>
        <fullName evidence="2">Uncharacterized protein</fullName>
    </submittedName>
</protein>
<organism evidence="2 3">
    <name type="scientific">Acetobacter fabarum</name>
    <dbReference type="NCBI Taxonomy" id="483199"/>
    <lineage>
        <taxon>Bacteria</taxon>
        <taxon>Pseudomonadati</taxon>
        <taxon>Pseudomonadota</taxon>
        <taxon>Alphaproteobacteria</taxon>
        <taxon>Acetobacterales</taxon>
        <taxon>Acetobacteraceae</taxon>
        <taxon>Acetobacter</taxon>
    </lineage>
</organism>
<evidence type="ECO:0000313" key="2">
    <source>
        <dbReference type="EMBL" id="PAK75165.1"/>
    </source>
</evidence>
<sequence length="226" mass="25684">MDIKSLCSGWPGIIMSPDHDNSEIHALLEAGKSLERAAQLEGIDAHTPLGQWIISVRAAMDAHARLVQSSSVRMESFEAQLKQIIEISRKDTERLCELLDKGCQNIQALQNTGEARLKEQELSLKQDQQALFSHFMLSLEKGLKDQVFERIRERLPTQEYTFYREARWHGYVRLVLMACGLIFLGALGPLIATWDQNSRGRYCLAHTYHDSKTGQIWCDLNDVSSP</sequence>
<proteinExistence type="predicted"/>
<dbReference type="Proteomes" id="UP000216151">
    <property type="component" value="Unassembled WGS sequence"/>
</dbReference>
<evidence type="ECO:0000313" key="3">
    <source>
        <dbReference type="Proteomes" id="UP000216151"/>
    </source>
</evidence>
<feature type="transmembrane region" description="Helical" evidence="1">
    <location>
        <begin position="171"/>
        <end position="192"/>
    </location>
</feature>
<reference evidence="2 3" key="1">
    <citation type="submission" date="2017-04" db="EMBL/GenBank/DDBJ databases">
        <title>Kefir bacterial isolates.</title>
        <authorList>
            <person name="Kim Y."/>
            <person name="Blasche S."/>
            <person name="Patil K.R."/>
        </authorList>
    </citation>
    <scope>NUCLEOTIDE SEQUENCE [LARGE SCALE GENOMIC DNA]</scope>
    <source>
        <strain evidence="2 3">KR</strain>
    </source>
</reference>
<keyword evidence="1" id="KW-1133">Transmembrane helix</keyword>
<comment type="caution">
    <text evidence="2">The sequence shown here is derived from an EMBL/GenBank/DDBJ whole genome shotgun (WGS) entry which is preliminary data.</text>
</comment>
<name>A0A269XPG0_9PROT</name>
<keyword evidence="1" id="KW-0472">Membrane</keyword>
<accession>A0A269XPG0</accession>
<dbReference type="RefSeq" id="WP_095350568.1">
    <property type="nucleotide sequence ID" value="NZ_PDEU01000038.1"/>
</dbReference>